<dbReference type="EMBL" id="CP061800">
    <property type="protein sequence ID" value="QTA85134.1"/>
    <property type="molecule type" value="Genomic_DNA"/>
</dbReference>
<dbReference type="RefSeq" id="WP_207681311.1">
    <property type="nucleotide sequence ID" value="NZ_CP061800.1"/>
</dbReference>
<dbReference type="KEGG" id="dmm:dnm_011390"/>
<dbReference type="Pfam" id="PF00753">
    <property type="entry name" value="Lactamase_B"/>
    <property type="match status" value="1"/>
</dbReference>
<dbReference type="SUPFAM" id="SSF56281">
    <property type="entry name" value="Metallo-hydrolase/oxidoreductase"/>
    <property type="match status" value="1"/>
</dbReference>
<organism evidence="2 3">
    <name type="scientific">Desulfonema magnum</name>
    <dbReference type="NCBI Taxonomy" id="45655"/>
    <lineage>
        <taxon>Bacteria</taxon>
        <taxon>Pseudomonadati</taxon>
        <taxon>Thermodesulfobacteriota</taxon>
        <taxon>Desulfobacteria</taxon>
        <taxon>Desulfobacterales</taxon>
        <taxon>Desulfococcaceae</taxon>
        <taxon>Desulfonema</taxon>
    </lineage>
</organism>
<dbReference type="PANTHER" id="PTHR13754:SF13">
    <property type="entry name" value="METALLO-BETA-LACTAMASE SUPERFAMILY PROTEIN (AFU_ORTHOLOGUE AFUA_3G07630)"/>
    <property type="match status" value="1"/>
</dbReference>
<evidence type="ECO:0000313" key="3">
    <source>
        <dbReference type="Proteomes" id="UP000663722"/>
    </source>
</evidence>
<proteinExistence type="predicted"/>
<dbReference type="Proteomes" id="UP000663722">
    <property type="component" value="Chromosome"/>
</dbReference>
<reference evidence="2" key="1">
    <citation type="journal article" date="2021" name="Microb. Physiol.">
        <title>Proteogenomic Insights into the Physiology of Marine, Sulfate-Reducing, Filamentous Desulfonema limicola and Desulfonema magnum.</title>
        <authorList>
            <person name="Schnaars V."/>
            <person name="Wohlbrand L."/>
            <person name="Scheve S."/>
            <person name="Hinrichs C."/>
            <person name="Reinhardt R."/>
            <person name="Rabus R."/>
        </authorList>
    </citation>
    <scope>NUCLEOTIDE SEQUENCE</scope>
    <source>
        <strain evidence="2">4be13</strain>
    </source>
</reference>
<evidence type="ECO:0000313" key="2">
    <source>
        <dbReference type="EMBL" id="QTA85134.1"/>
    </source>
</evidence>
<name>A0A975BH65_9BACT</name>
<evidence type="ECO:0000259" key="1">
    <source>
        <dbReference type="Pfam" id="PF00753"/>
    </source>
</evidence>
<feature type="domain" description="Metallo-beta-lactamase" evidence="1">
    <location>
        <begin position="89"/>
        <end position="184"/>
    </location>
</feature>
<dbReference type="AlphaFoldDB" id="A0A975BH65"/>
<accession>A0A975BH65</accession>
<keyword evidence="3" id="KW-1185">Reference proteome</keyword>
<dbReference type="InterPro" id="IPR052926">
    <property type="entry name" value="Metallo-beta-lactamase_dom"/>
</dbReference>
<protein>
    <submittedName>
        <fullName evidence="2">Beta-lactamase domain-containing protein</fullName>
    </submittedName>
</protein>
<dbReference type="InterPro" id="IPR001279">
    <property type="entry name" value="Metallo-B-lactamas"/>
</dbReference>
<sequence length="347" mass="38222">MKETDRRHFVRTMVAGDAVPSGGGSVVHKASETLAESKYDIGQCKSVKIKCISEVGWFDEEKLVGQMNAAGGLETNQWIIPWDPENAAGSSTLIDMESLDGTHHKFLLDTGWNTAYMDNCFKREGIDKMLKNGEIEFLMISHEHLDHFWGLESVLKYNPEIKILIPDTFYPEGMQFLKGAEFITAGTRNGIPHQGELVRFEPGKVNKLYDGCAAVAFDLPILIRVRGEASLYFNVKDKGIVCVTGCCHQTILTFADFARENIVGGENLYGVYGGLHIAPFGPMNPEREHLVKGMGKYGFKKIACNHCTGLAAVQRMIELGYPVVRGTGRNGSASDLYVGNGDEVSFG</sequence>
<dbReference type="Gene3D" id="3.60.15.10">
    <property type="entry name" value="Ribonuclease Z/Hydroxyacylglutathione hydrolase-like"/>
    <property type="match status" value="1"/>
</dbReference>
<dbReference type="GO" id="GO:0016740">
    <property type="term" value="F:transferase activity"/>
    <property type="evidence" value="ECO:0007669"/>
    <property type="project" value="TreeGrafter"/>
</dbReference>
<dbReference type="InterPro" id="IPR036866">
    <property type="entry name" value="RibonucZ/Hydroxyglut_hydro"/>
</dbReference>
<dbReference type="PANTHER" id="PTHR13754">
    <property type="entry name" value="METALLO-BETA-LACTAMASE SUPERFAMILY PROTEIN"/>
    <property type="match status" value="1"/>
</dbReference>
<gene>
    <name evidence="2" type="ORF">dnm_011390</name>
</gene>